<keyword evidence="3" id="KW-1185">Reference proteome</keyword>
<organism evidence="2 3">
    <name type="scientific">Sporothrix eucalyptigena</name>
    <dbReference type="NCBI Taxonomy" id="1812306"/>
    <lineage>
        <taxon>Eukaryota</taxon>
        <taxon>Fungi</taxon>
        <taxon>Dikarya</taxon>
        <taxon>Ascomycota</taxon>
        <taxon>Pezizomycotina</taxon>
        <taxon>Sordariomycetes</taxon>
        <taxon>Sordariomycetidae</taxon>
        <taxon>Ophiostomatales</taxon>
        <taxon>Ophiostomataceae</taxon>
        <taxon>Sporothrix</taxon>
    </lineage>
</organism>
<evidence type="ECO:0000313" key="2">
    <source>
        <dbReference type="EMBL" id="CAK7236798.1"/>
    </source>
</evidence>
<evidence type="ECO:0000256" key="1">
    <source>
        <dbReference type="SAM" id="MobiDB-lite"/>
    </source>
</evidence>
<name>A0ABP0CXJ5_9PEZI</name>
<accession>A0ABP0CXJ5</accession>
<protein>
    <submittedName>
        <fullName evidence="2">Uncharacterized protein</fullName>
    </submittedName>
</protein>
<feature type="compositionally biased region" description="Acidic residues" evidence="1">
    <location>
        <begin position="42"/>
        <end position="57"/>
    </location>
</feature>
<dbReference type="EMBL" id="CAWUHD010000169">
    <property type="protein sequence ID" value="CAK7236798.1"/>
    <property type="molecule type" value="Genomic_DNA"/>
</dbReference>
<feature type="region of interest" description="Disordered" evidence="1">
    <location>
        <begin position="28"/>
        <end position="81"/>
    </location>
</feature>
<reference evidence="2 3" key="1">
    <citation type="submission" date="2024-01" db="EMBL/GenBank/DDBJ databases">
        <authorList>
            <person name="Allen C."/>
            <person name="Tagirdzhanova G."/>
        </authorList>
    </citation>
    <scope>NUCLEOTIDE SEQUENCE [LARGE SCALE GENOMIC DNA]</scope>
</reference>
<dbReference type="Proteomes" id="UP001642482">
    <property type="component" value="Unassembled WGS sequence"/>
</dbReference>
<proteinExistence type="predicted"/>
<evidence type="ECO:0000313" key="3">
    <source>
        <dbReference type="Proteomes" id="UP001642482"/>
    </source>
</evidence>
<feature type="compositionally biased region" description="Basic and acidic residues" evidence="1">
    <location>
        <begin position="28"/>
        <end position="41"/>
    </location>
</feature>
<comment type="caution">
    <text evidence="2">The sequence shown here is derived from an EMBL/GenBank/DDBJ whole genome shotgun (WGS) entry which is preliminary data.</text>
</comment>
<gene>
    <name evidence="2" type="ORF">SEUCBS140593_009741</name>
</gene>
<sequence length="92" mass="10152">MDKIGMNQFVSYGKKTLKELAREGGFLHELRDSDDIDHSSDSNDDSEDEDDNDGDGDSDSHENASKPVAQPDTKAKAARPFSVQDLFSNKAF</sequence>